<dbReference type="Pfam" id="PF08282">
    <property type="entry name" value="Hydrolase_3"/>
    <property type="match status" value="1"/>
</dbReference>
<evidence type="ECO:0000256" key="1">
    <source>
        <dbReference type="ARBA" id="ARBA00000898"/>
    </source>
</evidence>
<dbReference type="SUPFAM" id="SSF56784">
    <property type="entry name" value="HAD-like"/>
    <property type="match status" value="1"/>
</dbReference>
<keyword evidence="7 11" id="KW-0479">Metal-binding</keyword>
<dbReference type="EMBL" id="RQYC01000002">
    <property type="protein sequence ID" value="RRD91144.1"/>
    <property type="molecule type" value="Genomic_DNA"/>
</dbReference>
<accession>A0A3P2A6Y1</accession>
<dbReference type="PIRSF" id="PIRSF006118">
    <property type="entry name" value="KDO8-P_Ptase"/>
    <property type="match status" value="1"/>
</dbReference>
<protein>
    <recommendedName>
        <fullName evidence="6">3-deoxy-D-manno-octulosonate 8-phosphate phosphatase KdsC</fullName>
        <ecNumber evidence="5">3.1.3.45</ecNumber>
    </recommendedName>
    <alternativeName>
        <fullName evidence="10">KDO 8-P phosphatase</fullName>
    </alternativeName>
</protein>
<dbReference type="NCBIfam" id="TIGR01670">
    <property type="entry name" value="KdsC-phosphatas"/>
    <property type="match status" value="1"/>
</dbReference>
<dbReference type="CDD" id="cd01630">
    <property type="entry name" value="HAD_KDO-like"/>
    <property type="match status" value="1"/>
</dbReference>
<comment type="subunit">
    <text evidence="4">Homotetramer.</text>
</comment>
<gene>
    <name evidence="12" type="ORF">EII21_01750</name>
</gene>
<dbReference type="OrthoDB" id="9805604at2"/>
<dbReference type="RefSeq" id="WP_124793959.1">
    <property type="nucleotide sequence ID" value="NZ_RQYC01000002.1"/>
</dbReference>
<dbReference type="EC" id="3.1.3.45" evidence="5"/>
<dbReference type="InterPro" id="IPR023214">
    <property type="entry name" value="HAD_sf"/>
</dbReference>
<reference evidence="12 13" key="1">
    <citation type="submission" date="2018-11" db="EMBL/GenBank/DDBJ databases">
        <title>Genomes From Bacteria Associated with the Canine Oral Cavity: a Test Case for Automated Genome-Based Taxonomic Assignment.</title>
        <authorList>
            <person name="Coil D.A."/>
            <person name="Jospin G."/>
            <person name="Darling A.E."/>
            <person name="Wallis C."/>
            <person name="Davis I.J."/>
            <person name="Harris S."/>
            <person name="Eisen J.A."/>
            <person name="Holcombe L.J."/>
            <person name="O'Flynn C."/>
        </authorList>
    </citation>
    <scope>NUCLEOTIDE SEQUENCE [LARGE SCALE GENOMIC DNA]</scope>
    <source>
        <strain evidence="12 13">COT-280</strain>
    </source>
</reference>
<organism evidence="12 13">
    <name type="scientific">Conchiformibius steedae</name>
    <dbReference type="NCBI Taxonomy" id="153493"/>
    <lineage>
        <taxon>Bacteria</taxon>
        <taxon>Pseudomonadati</taxon>
        <taxon>Pseudomonadota</taxon>
        <taxon>Betaproteobacteria</taxon>
        <taxon>Neisseriales</taxon>
        <taxon>Neisseriaceae</taxon>
        <taxon>Conchiformibius</taxon>
    </lineage>
</organism>
<dbReference type="Gene3D" id="3.40.50.1000">
    <property type="entry name" value="HAD superfamily/HAD-like"/>
    <property type="match status" value="1"/>
</dbReference>
<comment type="catalytic activity">
    <reaction evidence="1">
        <text>3-deoxy-alpha-D-manno-2-octulosonate-8-phosphate + H2O = 3-deoxy-alpha-D-manno-oct-2-ulosonate + phosphate</text>
        <dbReference type="Rhea" id="RHEA:11500"/>
        <dbReference type="ChEBI" id="CHEBI:15377"/>
        <dbReference type="ChEBI" id="CHEBI:43474"/>
        <dbReference type="ChEBI" id="CHEBI:85985"/>
        <dbReference type="ChEBI" id="CHEBI:85986"/>
        <dbReference type="EC" id="3.1.3.45"/>
    </reaction>
</comment>
<dbReference type="InterPro" id="IPR010023">
    <property type="entry name" value="KdsC_fam"/>
</dbReference>
<evidence type="ECO:0000313" key="13">
    <source>
        <dbReference type="Proteomes" id="UP000269923"/>
    </source>
</evidence>
<feature type="binding site" evidence="11">
    <location>
        <position position="24"/>
    </location>
    <ligand>
        <name>substrate</name>
    </ligand>
</feature>
<comment type="similarity">
    <text evidence="3">Belongs to the KdsC family.</text>
</comment>
<evidence type="ECO:0000256" key="6">
    <source>
        <dbReference type="ARBA" id="ARBA00020092"/>
    </source>
</evidence>
<dbReference type="InterPro" id="IPR036412">
    <property type="entry name" value="HAD-like_sf"/>
</dbReference>
<evidence type="ECO:0000313" key="12">
    <source>
        <dbReference type="EMBL" id="RRD91144.1"/>
    </source>
</evidence>
<dbReference type="PANTHER" id="PTHR21485:SF3">
    <property type="entry name" value="N-ACYLNEURAMINATE CYTIDYLYLTRANSFERASE"/>
    <property type="match status" value="1"/>
</dbReference>
<keyword evidence="8 12" id="KW-0378">Hydrolase</keyword>
<dbReference type="SFLD" id="SFLDG01138">
    <property type="entry name" value="C1.6.2:_Deoxy-d-mannose-octulo"/>
    <property type="match status" value="1"/>
</dbReference>
<evidence type="ECO:0000256" key="10">
    <source>
        <dbReference type="ARBA" id="ARBA00031051"/>
    </source>
</evidence>
<dbReference type="Proteomes" id="UP000269923">
    <property type="component" value="Unassembled WGS sequence"/>
</dbReference>
<evidence type="ECO:0000256" key="3">
    <source>
        <dbReference type="ARBA" id="ARBA00005893"/>
    </source>
</evidence>
<name>A0A3P2A6Y1_9NEIS</name>
<dbReference type="GO" id="GO:0046872">
    <property type="term" value="F:metal ion binding"/>
    <property type="evidence" value="ECO:0007669"/>
    <property type="project" value="UniProtKB-KW"/>
</dbReference>
<evidence type="ECO:0000256" key="2">
    <source>
        <dbReference type="ARBA" id="ARBA00001946"/>
    </source>
</evidence>
<evidence type="ECO:0000256" key="5">
    <source>
        <dbReference type="ARBA" id="ARBA00013066"/>
    </source>
</evidence>
<dbReference type="AlphaFoldDB" id="A0A3P2A6Y1"/>
<evidence type="ECO:0000256" key="4">
    <source>
        <dbReference type="ARBA" id="ARBA00011881"/>
    </source>
</evidence>
<comment type="caution">
    <text evidence="12">The sequence shown here is derived from an EMBL/GenBank/DDBJ whole genome shotgun (WGS) entry which is preliminary data.</text>
</comment>
<dbReference type="GO" id="GO:0008781">
    <property type="term" value="F:N-acylneuraminate cytidylyltransferase activity"/>
    <property type="evidence" value="ECO:0007669"/>
    <property type="project" value="TreeGrafter"/>
</dbReference>
<dbReference type="InterPro" id="IPR050793">
    <property type="entry name" value="CMP-NeuNAc_synthase"/>
</dbReference>
<evidence type="ECO:0000256" key="7">
    <source>
        <dbReference type="ARBA" id="ARBA00022723"/>
    </source>
</evidence>
<proteinExistence type="inferred from homology"/>
<evidence type="ECO:0000256" key="11">
    <source>
        <dbReference type="PIRSR" id="PIRSR006118-2"/>
    </source>
</evidence>
<keyword evidence="9 11" id="KW-0460">Magnesium</keyword>
<dbReference type="SFLD" id="SFLDS00003">
    <property type="entry name" value="Haloacid_Dehalogenase"/>
    <property type="match status" value="1"/>
</dbReference>
<feature type="binding site" evidence="11">
    <location>
        <position position="115"/>
    </location>
    <ligand>
        <name>Mg(2+)</name>
        <dbReference type="ChEBI" id="CHEBI:18420"/>
    </ligand>
</feature>
<dbReference type="NCBIfam" id="TIGR01662">
    <property type="entry name" value="HAD-SF-IIIA"/>
    <property type="match status" value="1"/>
</dbReference>
<evidence type="ECO:0000256" key="8">
    <source>
        <dbReference type="ARBA" id="ARBA00022801"/>
    </source>
</evidence>
<dbReference type="PANTHER" id="PTHR21485">
    <property type="entry name" value="HAD SUPERFAMILY MEMBERS CMAS AND KDSC"/>
    <property type="match status" value="1"/>
</dbReference>
<dbReference type="GO" id="GO:0019143">
    <property type="term" value="F:3-deoxy-manno-octulosonate-8-phosphatase activity"/>
    <property type="evidence" value="ECO:0007669"/>
    <property type="project" value="UniProtKB-EC"/>
</dbReference>
<dbReference type="SFLD" id="SFLDG01136">
    <property type="entry name" value="C1.6:_Phosphoserine_Phosphatas"/>
    <property type="match status" value="1"/>
</dbReference>
<comment type="cofactor">
    <cofactor evidence="2 11">
        <name>Mg(2+)</name>
        <dbReference type="ChEBI" id="CHEBI:18420"/>
    </cofactor>
</comment>
<dbReference type="InterPro" id="IPR006549">
    <property type="entry name" value="HAD-SF_hydro_IIIA"/>
</dbReference>
<evidence type="ECO:0000256" key="9">
    <source>
        <dbReference type="ARBA" id="ARBA00022842"/>
    </source>
</evidence>
<dbReference type="FunFam" id="3.40.50.1000:FF:000029">
    <property type="entry name" value="3-deoxy-D-manno-octulosonate 8-phosphate phosphatase KdsC"/>
    <property type="match status" value="1"/>
</dbReference>
<keyword evidence="13" id="KW-1185">Reference proteome</keyword>
<feature type="binding site" evidence="11">
    <location>
        <position position="22"/>
    </location>
    <ligand>
        <name>Mg(2+)</name>
        <dbReference type="ChEBI" id="CHEBI:18420"/>
    </ligand>
</feature>
<dbReference type="SFLD" id="SFLDF00036">
    <property type="entry name" value="deoxy-d-mannose-octulosonate_8"/>
    <property type="match status" value="1"/>
</dbReference>
<sequence>MSPTLPDHIVQRAAAIRLLILDIDGVLTDGRLLMGANGEVFKAFHTLDGHGIKMLQQSGVDVAVITARNDSAVSARVQQLGIQYYFHGVHDKRAAYTQLREQTGLTEHQCAFVGDDVIDLPVLVRCGLPVAVANAHDFVKQHAVYTTQAVGGAGAVREVCDLLMRSQGTLDALLQEYLK</sequence>
<dbReference type="STRING" id="1121352.GCA_000620925_00332"/>